<evidence type="ECO:0000256" key="1">
    <source>
        <dbReference type="SAM" id="SignalP"/>
    </source>
</evidence>
<gene>
    <name evidence="2" type="ORF">J2781_000190</name>
</gene>
<evidence type="ECO:0000313" key="3">
    <source>
        <dbReference type="Proteomes" id="UP001184853"/>
    </source>
</evidence>
<sequence>MKTIKITKLFLIFLYAFVFSQETQTFQVIPGGSESVIKIPNVIPPSPNASFKTDFGNLPMDEYRGAPSVTIPIYNIENGSLKHNIFLNYNKLGVKVNDISDIVGISWLLNVGGVINRTTYDLPDEKNDRFLVNDISSLNIPLIQEGTQEAYFIADKIKNANIDNQVDIFSYSVDNYSGTFYLDANFQPVLLEEGTGVKIRSVGNFAVTHEFILTAPNGVKYYFGGEGFTEETYIRNNPMLNAISGFYLYKIEDGNNSISFSYYTDSLKQISLNIKESRSVSFYANFTPGIEDCSPPSLYQNNIETSFLNIKNTKRIKKITYNNQEVSFEYLPVNGMNYGKLDKIKIAYNQRLEKEIDFSYIDKLYGTVIERFFLEKVQFFEVKNTQKTLNNEYSLEYDDPLAIPQRLSKSIDILGYYNGKVNNTLVPDLALLGSTSFNEPNLADRRANFQYTKKGSLKSITYPTKGKTYFEYESIPTKNKVFTDLNLIVGNNDWITSMLPAPVLDTVRTYQFSSLVNDKIKINLHLFSEVTDPVLNKGKTLFQIIDQSNGQTVYSKEMFLGKIVNQANFETEFTVDKTKNYLIKFKVVDYCNQCNASADISFHSGYEKKNGIGIRLKRQLDINEAGDTVNIKRLYYNKIEDVNNVSLLPDNLYTPGSFISTYYVQSTPMNIDPNQPGCAVPDFFLQQNIVHSEPVAPIDSELNSMFGIFENPIISISYGGDNFEKGGEQKEFIHADEPSLVFVKEPISEYPYFKGEPSSISTLVNTAYNKMIRKVNFNKYNGLLTKSRIFSKSSNGSLLLKSGVDNTYLRSGVVSNYDISGTPIYNALYFPTTGIAGAELHNLLIASNSVSVFFNRLVTSYVTDYIDDVPATITDDSAYKKMVVETNYEYDTPAKLPTKVSTKFSDNTVNSTSYKYANEKGNQLMIDKNMVGIPLETTITKAKGGTTKILSKTETVYPNTAAEIINNSTGLVLPLSVKSFDIPNNTSSVDIAYNKFDEKGNLLQYTIKENVPVAVVWGYNNAQPIAIIEGITYDQLVSLGLIAPIVTASNTDASDPTTEPALITALENFRKSSSLANAKVTTMTYDPLIGVTNIISPLGIRQTYKYDNAGRLERTSDEEAKPLVDFKYNYKN</sequence>
<feature type="signal peptide" evidence="1">
    <location>
        <begin position="1"/>
        <end position="20"/>
    </location>
</feature>
<organism evidence="2 3">
    <name type="scientific">Chryseobacterium geocarposphaerae</name>
    <dbReference type="NCBI Taxonomy" id="1416776"/>
    <lineage>
        <taxon>Bacteria</taxon>
        <taxon>Pseudomonadati</taxon>
        <taxon>Bacteroidota</taxon>
        <taxon>Flavobacteriia</taxon>
        <taxon>Flavobacteriales</taxon>
        <taxon>Weeksellaceae</taxon>
        <taxon>Chryseobacterium group</taxon>
        <taxon>Chryseobacterium</taxon>
    </lineage>
</organism>
<dbReference type="RefSeq" id="WP_115980918.1">
    <property type="nucleotide sequence ID" value="NZ_JAVDQS010000001.1"/>
</dbReference>
<keyword evidence="3" id="KW-1185">Reference proteome</keyword>
<reference evidence="2 3" key="1">
    <citation type="submission" date="2023-07" db="EMBL/GenBank/DDBJ databases">
        <title>Sorghum-associated microbial communities from plants grown in Nebraska, USA.</title>
        <authorList>
            <person name="Schachtman D."/>
        </authorList>
    </citation>
    <scope>NUCLEOTIDE SEQUENCE [LARGE SCALE GENOMIC DNA]</scope>
    <source>
        <strain evidence="2 3">DS1709</strain>
    </source>
</reference>
<name>A0ABU1L995_9FLAO</name>
<dbReference type="EMBL" id="JAVDQS010000001">
    <property type="protein sequence ID" value="MDR6403286.1"/>
    <property type="molecule type" value="Genomic_DNA"/>
</dbReference>
<proteinExistence type="predicted"/>
<accession>A0ABU1L995</accession>
<evidence type="ECO:0008006" key="4">
    <source>
        <dbReference type="Google" id="ProtNLM"/>
    </source>
</evidence>
<dbReference type="Gene3D" id="2.180.10.10">
    <property type="entry name" value="RHS repeat-associated core"/>
    <property type="match status" value="1"/>
</dbReference>
<evidence type="ECO:0000313" key="2">
    <source>
        <dbReference type="EMBL" id="MDR6403286.1"/>
    </source>
</evidence>
<comment type="caution">
    <text evidence="2">The sequence shown here is derived from an EMBL/GenBank/DDBJ whole genome shotgun (WGS) entry which is preliminary data.</text>
</comment>
<feature type="chain" id="PRO_5045215507" description="YD repeat-containing protein" evidence="1">
    <location>
        <begin position="21"/>
        <end position="1132"/>
    </location>
</feature>
<protein>
    <recommendedName>
        <fullName evidence="4">YD repeat-containing protein</fullName>
    </recommendedName>
</protein>
<dbReference type="Proteomes" id="UP001184853">
    <property type="component" value="Unassembled WGS sequence"/>
</dbReference>
<keyword evidence="1" id="KW-0732">Signal</keyword>